<protein>
    <submittedName>
        <fullName evidence="2">SURF1-like protein</fullName>
    </submittedName>
</protein>
<sequence>MTESKDNENHPIKRFGILPWILTILVFASSGLNLWQKHQITIFEKELQKCQSQLITISSDPKQRTKRDIPINTLPSSYYLPLYTQLTPKAVKQLCANRYDTIDNNNDNSITVNNNNNYEQQPNDVIIIPATSVSLNADSNESHERKSNNGSSKHVSDKNRTNKWKGSGLSKNGKRKSYYKVQKPVKSKLLRQIKFKS</sequence>
<dbReference type="Proteomes" id="UP000887580">
    <property type="component" value="Unplaced"/>
</dbReference>
<evidence type="ECO:0000313" key="1">
    <source>
        <dbReference type="Proteomes" id="UP000887580"/>
    </source>
</evidence>
<dbReference type="WBParaSite" id="PS1159_v2.g20711.t1">
    <property type="protein sequence ID" value="PS1159_v2.g20711.t1"/>
    <property type="gene ID" value="PS1159_v2.g20711"/>
</dbReference>
<reference evidence="2" key="1">
    <citation type="submission" date="2022-11" db="UniProtKB">
        <authorList>
            <consortium name="WormBaseParasite"/>
        </authorList>
    </citation>
    <scope>IDENTIFICATION</scope>
</reference>
<organism evidence="1 2">
    <name type="scientific">Panagrolaimus sp. PS1159</name>
    <dbReference type="NCBI Taxonomy" id="55785"/>
    <lineage>
        <taxon>Eukaryota</taxon>
        <taxon>Metazoa</taxon>
        <taxon>Ecdysozoa</taxon>
        <taxon>Nematoda</taxon>
        <taxon>Chromadorea</taxon>
        <taxon>Rhabditida</taxon>
        <taxon>Tylenchina</taxon>
        <taxon>Panagrolaimomorpha</taxon>
        <taxon>Panagrolaimoidea</taxon>
        <taxon>Panagrolaimidae</taxon>
        <taxon>Panagrolaimus</taxon>
    </lineage>
</organism>
<evidence type="ECO:0000313" key="2">
    <source>
        <dbReference type="WBParaSite" id="PS1159_v2.g20711.t1"/>
    </source>
</evidence>
<accession>A0AC35FTI3</accession>
<proteinExistence type="predicted"/>
<name>A0AC35FTI3_9BILA</name>